<gene>
    <name evidence="7" type="primary">rluB</name>
    <name evidence="7" type="ORF">Enr17x_36570</name>
</gene>
<dbReference type="Pfam" id="PF00849">
    <property type="entry name" value="PseudoU_synth_2"/>
    <property type="match status" value="1"/>
</dbReference>
<comment type="similarity">
    <text evidence="1 4">Belongs to the pseudouridine synthase RsuA family.</text>
</comment>
<dbReference type="KEGG" id="gfm:Enr17x_36570"/>
<dbReference type="AlphaFoldDB" id="A0A518IER9"/>
<feature type="domain" description="RNA-binding S4" evidence="6">
    <location>
        <begin position="30"/>
        <end position="93"/>
    </location>
</feature>
<dbReference type="CDD" id="cd02870">
    <property type="entry name" value="PseudoU_synth_RsuA_like"/>
    <property type="match status" value="1"/>
</dbReference>
<dbReference type="NCBIfam" id="TIGR00093">
    <property type="entry name" value="pseudouridine synthase"/>
    <property type="match status" value="1"/>
</dbReference>
<dbReference type="GO" id="GO:0120159">
    <property type="term" value="F:rRNA pseudouridine synthase activity"/>
    <property type="evidence" value="ECO:0007669"/>
    <property type="project" value="UniProtKB-ARBA"/>
</dbReference>
<evidence type="ECO:0000256" key="5">
    <source>
        <dbReference type="SAM" id="MobiDB-lite"/>
    </source>
</evidence>
<dbReference type="PROSITE" id="PS50889">
    <property type="entry name" value="S4"/>
    <property type="match status" value="1"/>
</dbReference>
<dbReference type="InterPro" id="IPR050343">
    <property type="entry name" value="RsuA_PseudoU_synthase"/>
</dbReference>
<evidence type="ECO:0000256" key="4">
    <source>
        <dbReference type="RuleBase" id="RU003887"/>
    </source>
</evidence>
<name>A0A518IER9_9PLAN</name>
<dbReference type="InterPro" id="IPR002942">
    <property type="entry name" value="S4_RNA-bd"/>
</dbReference>
<reference evidence="7 8" key="1">
    <citation type="submission" date="2019-03" db="EMBL/GenBank/DDBJ databases">
        <title>Deep-cultivation of Planctomycetes and their phenomic and genomic characterization uncovers novel biology.</title>
        <authorList>
            <person name="Wiegand S."/>
            <person name="Jogler M."/>
            <person name="Boedeker C."/>
            <person name="Pinto D."/>
            <person name="Vollmers J."/>
            <person name="Rivas-Marin E."/>
            <person name="Kohn T."/>
            <person name="Peeters S.H."/>
            <person name="Heuer A."/>
            <person name="Rast P."/>
            <person name="Oberbeckmann S."/>
            <person name="Bunk B."/>
            <person name="Jeske O."/>
            <person name="Meyerdierks A."/>
            <person name="Storesund J.E."/>
            <person name="Kallscheuer N."/>
            <person name="Luecker S."/>
            <person name="Lage O.M."/>
            <person name="Pohl T."/>
            <person name="Merkel B.J."/>
            <person name="Hornburger P."/>
            <person name="Mueller R.-W."/>
            <person name="Bruemmer F."/>
            <person name="Labrenz M."/>
            <person name="Spormann A.M."/>
            <person name="Op den Camp H."/>
            <person name="Overmann J."/>
            <person name="Amann R."/>
            <person name="Jetten M.S.M."/>
            <person name="Mascher T."/>
            <person name="Medema M.H."/>
            <person name="Devos D.P."/>
            <person name="Kaster A.-K."/>
            <person name="Ovreas L."/>
            <person name="Rohde M."/>
            <person name="Galperin M.Y."/>
            <person name="Jogler C."/>
        </authorList>
    </citation>
    <scope>NUCLEOTIDE SEQUENCE [LARGE SCALE GENOMIC DNA]</scope>
    <source>
        <strain evidence="7 8">Enr17</strain>
    </source>
</reference>
<dbReference type="InterPro" id="IPR018496">
    <property type="entry name" value="PsdUridine_synth_RsuA/RluB_CS"/>
</dbReference>
<dbReference type="FunFam" id="3.10.290.10:FF:000003">
    <property type="entry name" value="Pseudouridine synthase"/>
    <property type="match status" value="1"/>
</dbReference>
<keyword evidence="2 4" id="KW-0413">Isomerase</keyword>
<dbReference type="InterPro" id="IPR020094">
    <property type="entry name" value="TruA/RsuA/RluB/E/F_N"/>
</dbReference>
<sequence length="353" mass="39707">MSPRTPSPSDSDADQPTNDVDQATNDAELIRLQKFLAATGLGSRRHCEEYIETGRVTVDGDPVTELGAKVDPETQVICVDGERVRLQPRRYYLLNKPTGFLCTNNDPAGRRRVVDLFPNDGQRLFTVGRLDENSEGLILVTNDGALAERLAHPRYKVARTYQVQVAGNPAREKLDELRKGVRFKEGVFRVSGLKYLKKQGKSSFLELTLHEGQNREIRRMMARIGHKVIQLMRVRFGPLNLGKLKTGEYRRLTDWELKKLREMLNEKHSPTIRHRKGRKNVSHGKSRSSRGQAGKKTSDRKPADGKPVGRKPYDKKPAGAGKKQGPASSGQKTTGRRIIGDVQGQRTRQGKRK</sequence>
<dbReference type="SUPFAM" id="SSF55120">
    <property type="entry name" value="Pseudouridine synthase"/>
    <property type="match status" value="1"/>
</dbReference>
<feature type="region of interest" description="Disordered" evidence="5">
    <location>
        <begin position="266"/>
        <end position="353"/>
    </location>
</feature>
<feature type="compositionally biased region" description="Polar residues" evidence="5">
    <location>
        <begin position="7"/>
        <end position="20"/>
    </location>
</feature>
<dbReference type="CDD" id="cd00165">
    <property type="entry name" value="S4"/>
    <property type="match status" value="1"/>
</dbReference>
<dbReference type="InterPro" id="IPR006145">
    <property type="entry name" value="PsdUridine_synth_RsuA/RluA"/>
</dbReference>
<evidence type="ECO:0000259" key="6">
    <source>
        <dbReference type="SMART" id="SM00363"/>
    </source>
</evidence>
<dbReference type="InterPro" id="IPR036986">
    <property type="entry name" value="S4_RNA-bd_sf"/>
</dbReference>
<evidence type="ECO:0000313" key="7">
    <source>
        <dbReference type="EMBL" id="QDV51601.1"/>
    </source>
</evidence>
<evidence type="ECO:0000256" key="3">
    <source>
        <dbReference type="PROSITE-ProRule" id="PRU00182"/>
    </source>
</evidence>
<dbReference type="GO" id="GO:0000455">
    <property type="term" value="P:enzyme-directed rRNA pseudouridine synthesis"/>
    <property type="evidence" value="ECO:0007669"/>
    <property type="project" value="UniProtKB-ARBA"/>
</dbReference>
<dbReference type="Gene3D" id="3.30.70.1560">
    <property type="entry name" value="Alpha-L RNA-binding motif"/>
    <property type="match status" value="1"/>
</dbReference>
<dbReference type="Gene3D" id="3.10.290.10">
    <property type="entry name" value="RNA-binding S4 domain"/>
    <property type="match status" value="1"/>
</dbReference>
<dbReference type="EMBL" id="CP037452">
    <property type="protein sequence ID" value="QDV51601.1"/>
    <property type="molecule type" value="Genomic_DNA"/>
</dbReference>
<dbReference type="Proteomes" id="UP000318313">
    <property type="component" value="Chromosome"/>
</dbReference>
<dbReference type="PANTHER" id="PTHR47683">
    <property type="entry name" value="PSEUDOURIDINE SYNTHASE FAMILY PROTEIN-RELATED"/>
    <property type="match status" value="1"/>
</dbReference>
<dbReference type="InterPro" id="IPR020103">
    <property type="entry name" value="PsdUridine_synth_cat_dom_sf"/>
</dbReference>
<dbReference type="EC" id="5.4.99.-" evidence="4"/>
<dbReference type="PROSITE" id="PS01149">
    <property type="entry name" value="PSI_RSU"/>
    <property type="match status" value="1"/>
</dbReference>
<dbReference type="InterPro" id="IPR000748">
    <property type="entry name" value="PsdUridine_synth_RsuA/RluB/E/F"/>
</dbReference>
<evidence type="ECO:0000313" key="8">
    <source>
        <dbReference type="Proteomes" id="UP000318313"/>
    </source>
</evidence>
<keyword evidence="8" id="KW-1185">Reference proteome</keyword>
<dbReference type="SMART" id="SM00363">
    <property type="entry name" value="S4"/>
    <property type="match status" value="1"/>
</dbReference>
<dbReference type="Gene3D" id="3.30.70.580">
    <property type="entry name" value="Pseudouridine synthase I, catalytic domain, N-terminal subdomain"/>
    <property type="match status" value="1"/>
</dbReference>
<evidence type="ECO:0000256" key="2">
    <source>
        <dbReference type="ARBA" id="ARBA00023235"/>
    </source>
</evidence>
<dbReference type="SUPFAM" id="SSF55174">
    <property type="entry name" value="Alpha-L RNA-binding motif"/>
    <property type="match status" value="1"/>
</dbReference>
<dbReference type="RefSeq" id="WP_198000639.1">
    <property type="nucleotide sequence ID" value="NZ_CP037452.1"/>
</dbReference>
<dbReference type="GO" id="GO:0003723">
    <property type="term" value="F:RNA binding"/>
    <property type="evidence" value="ECO:0007669"/>
    <property type="project" value="UniProtKB-KW"/>
</dbReference>
<keyword evidence="3" id="KW-0694">RNA-binding</keyword>
<accession>A0A518IER9</accession>
<dbReference type="Pfam" id="PF01479">
    <property type="entry name" value="S4"/>
    <property type="match status" value="1"/>
</dbReference>
<proteinExistence type="inferred from homology"/>
<feature type="compositionally biased region" description="Basic residues" evidence="5">
    <location>
        <begin position="270"/>
        <end position="288"/>
    </location>
</feature>
<dbReference type="PANTHER" id="PTHR47683:SF2">
    <property type="entry name" value="RNA-BINDING S4 DOMAIN-CONTAINING PROTEIN"/>
    <property type="match status" value="1"/>
</dbReference>
<organism evidence="7 8">
    <name type="scientific">Gimesia fumaroli</name>
    <dbReference type="NCBI Taxonomy" id="2527976"/>
    <lineage>
        <taxon>Bacteria</taxon>
        <taxon>Pseudomonadati</taxon>
        <taxon>Planctomycetota</taxon>
        <taxon>Planctomycetia</taxon>
        <taxon>Planctomycetales</taxon>
        <taxon>Planctomycetaceae</taxon>
        <taxon>Gimesia</taxon>
    </lineage>
</organism>
<feature type="region of interest" description="Disordered" evidence="5">
    <location>
        <begin position="1"/>
        <end position="20"/>
    </location>
</feature>
<protein>
    <recommendedName>
        <fullName evidence="4">Pseudouridine synthase</fullName>
        <ecNumber evidence="4">5.4.99.-</ecNumber>
    </recommendedName>
</protein>
<dbReference type="InterPro" id="IPR042092">
    <property type="entry name" value="PsdUridine_s_RsuA/RluB/E/F_cat"/>
</dbReference>
<feature type="compositionally biased region" description="Low complexity" evidence="5">
    <location>
        <begin position="318"/>
        <end position="330"/>
    </location>
</feature>
<evidence type="ECO:0000256" key="1">
    <source>
        <dbReference type="ARBA" id="ARBA00008348"/>
    </source>
</evidence>